<evidence type="ECO:0000313" key="17">
    <source>
        <dbReference type="EMBL" id="MBO1752585.1"/>
    </source>
</evidence>
<dbReference type="PIRSF" id="PIRSF039102">
    <property type="entry name" value="Ddl/VanB"/>
    <property type="match status" value="1"/>
</dbReference>
<keyword evidence="11 12" id="KW-0961">Cell wall biogenesis/degradation</keyword>
<evidence type="ECO:0000256" key="8">
    <source>
        <dbReference type="ARBA" id="ARBA00022960"/>
    </source>
</evidence>
<comment type="caution">
    <text evidence="17">The sequence shown here is derived from an EMBL/GenBank/DDBJ whole genome shotgun (WGS) entry which is preliminary data.</text>
</comment>
<dbReference type="EMBL" id="JAGEMK010000006">
    <property type="protein sequence ID" value="MBO1752585.1"/>
    <property type="molecule type" value="Genomic_DNA"/>
</dbReference>
<evidence type="ECO:0000256" key="14">
    <source>
        <dbReference type="PIRSR" id="PIRSR039102-3"/>
    </source>
</evidence>
<keyword evidence="18" id="KW-1185">Reference proteome</keyword>
<keyword evidence="4 14" id="KW-0479">Metal-binding</keyword>
<dbReference type="Pfam" id="PF01820">
    <property type="entry name" value="Dala_Dala_lig_N"/>
    <property type="match status" value="1"/>
</dbReference>
<dbReference type="PANTHER" id="PTHR23132:SF25">
    <property type="entry name" value="D-ALANINE--D-ALANINE LIGASE A"/>
    <property type="match status" value="1"/>
</dbReference>
<dbReference type="HAMAP" id="MF_00047">
    <property type="entry name" value="Dala_Dala_lig"/>
    <property type="match status" value="1"/>
</dbReference>
<evidence type="ECO:0000256" key="12">
    <source>
        <dbReference type="HAMAP-Rule" id="MF_00047"/>
    </source>
</evidence>
<comment type="catalytic activity">
    <reaction evidence="12">
        <text>2 D-alanine + ATP = D-alanyl-D-alanine + ADP + phosphate + H(+)</text>
        <dbReference type="Rhea" id="RHEA:11224"/>
        <dbReference type="ChEBI" id="CHEBI:15378"/>
        <dbReference type="ChEBI" id="CHEBI:30616"/>
        <dbReference type="ChEBI" id="CHEBI:43474"/>
        <dbReference type="ChEBI" id="CHEBI:57416"/>
        <dbReference type="ChEBI" id="CHEBI:57822"/>
        <dbReference type="ChEBI" id="CHEBI:456216"/>
        <dbReference type="EC" id="6.3.2.4"/>
    </reaction>
</comment>
<keyword evidence="12" id="KW-0963">Cytoplasm</keyword>
<organism evidence="17 18">
    <name type="scientific">Actinotalea soli</name>
    <dbReference type="NCBI Taxonomy" id="2819234"/>
    <lineage>
        <taxon>Bacteria</taxon>
        <taxon>Bacillati</taxon>
        <taxon>Actinomycetota</taxon>
        <taxon>Actinomycetes</taxon>
        <taxon>Micrococcales</taxon>
        <taxon>Cellulomonadaceae</taxon>
        <taxon>Actinotalea</taxon>
    </lineage>
</organism>
<keyword evidence="10 14" id="KW-0464">Manganese</keyword>
<proteinExistence type="inferred from homology"/>
<dbReference type="GO" id="GO:0009252">
    <property type="term" value="P:peptidoglycan biosynthetic process"/>
    <property type="evidence" value="ECO:0007669"/>
    <property type="project" value="UniProtKB-UniRule"/>
</dbReference>
<feature type="binding site" evidence="14">
    <location>
        <position position="285"/>
    </location>
    <ligand>
        <name>Mg(2+)</name>
        <dbReference type="ChEBI" id="CHEBI:18420"/>
        <label>2</label>
    </ligand>
</feature>
<keyword evidence="7 14" id="KW-0460">Magnesium</keyword>
<reference evidence="17" key="1">
    <citation type="submission" date="2021-03" db="EMBL/GenBank/DDBJ databases">
        <title>Actinotalea soli sp. nov., isolated from soil.</title>
        <authorList>
            <person name="Ping W."/>
            <person name="Zhang J."/>
        </authorList>
    </citation>
    <scope>NUCLEOTIDE SEQUENCE</scope>
    <source>
        <strain evidence="17">BY-33</strain>
    </source>
</reference>
<dbReference type="InterPro" id="IPR000291">
    <property type="entry name" value="D-Ala_lig_Van_CS"/>
</dbReference>
<name>A0A939LT82_9CELL</name>
<dbReference type="Gene3D" id="3.30.470.20">
    <property type="entry name" value="ATP-grasp fold, B domain"/>
    <property type="match status" value="1"/>
</dbReference>
<accession>A0A939LT82</accession>
<evidence type="ECO:0000256" key="1">
    <source>
        <dbReference type="ARBA" id="ARBA00001936"/>
    </source>
</evidence>
<dbReference type="RefSeq" id="WP_208056263.1">
    <property type="nucleotide sequence ID" value="NZ_JAGEMK010000006.1"/>
</dbReference>
<dbReference type="Pfam" id="PF07478">
    <property type="entry name" value="Dala_Dala_lig_C"/>
    <property type="match status" value="1"/>
</dbReference>
<comment type="pathway">
    <text evidence="12">Cell wall biogenesis; peptidoglycan biosynthesis.</text>
</comment>
<evidence type="ECO:0000256" key="7">
    <source>
        <dbReference type="ARBA" id="ARBA00022842"/>
    </source>
</evidence>
<evidence type="ECO:0000256" key="15">
    <source>
        <dbReference type="PROSITE-ProRule" id="PRU00409"/>
    </source>
</evidence>
<dbReference type="InterPro" id="IPR005905">
    <property type="entry name" value="D_ala_D_ala"/>
</dbReference>
<dbReference type="GO" id="GO:0046872">
    <property type="term" value="F:metal ion binding"/>
    <property type="evidence" value="ECO:0007669"/>
    <property type="project" value="UniProtKB-KW"/>
</dbReference>
<evidence type="ECO:0000256" key="5">
    <source>
        <dbReference type="ARBA" id="ARBA00022741"/>
    </source>
</evidence>
<feature type="active site" evidence="13">
    <location>
        <position position="294"/>
    </location>
</feature>
<evidence type="ECO:0000256" key="10">
    <source>
        <dbReference type="ARBA" id="ARBA00023211"/>
    </source>
</evidence>
<dbReference type="GO" id="GO:0008360">
    <property type="term" value="P:regulation of cell shape"/>
    <property type="evidence" value="ECO:0007669"/>
    <property type="project" value="UniProtKB-KW"/>
</dbReference>
<dbReference type="PROSITE" id="PS00844">
    <property type="entry name" value="DALA_DALA_LIGASE_2"/>
    <property type="match status" value="1"/>
</dbReference>
<evidence type="ECO:0000256" key="13">
    <source>
        <dbReference type="PIRSR" id="PIRSR039102-1"/>
    </source>
</evidence>
<comment type="similarity">
    <text evidence="2 12">Belongs to the D-alanine--D-alanine ligase family.</text>
</comment>
<dbReference type="NCBIfam" id="TIGR01205">
    <property type="entry name" value="D_ala_D_alaTIGR"/>
    <property type="match status" value="1"/>
</dbReference>
<dbReference type="AlphaFoldDB" id="A0A939LT82"/>
<dbReference type="Gene3D" id="3.30.1490.20">
    <property type="entry name" value="ATP-grasp fold, A domain"/>
    <property type="match status" value="1"/>
</dbReference>
<gene>
    <name evidence="12" type="primary">ddl</name>
    <name evidence="17" type="ORF">J4G33_12300</name>
</gene>
<dbReference type="InterPro" id="IPR011761">
    <property type="entry name" value="ATP-grasp"/>
</dbReference>
<feature type="binding site" evidence="14">
    <location>
        <position position="283"/>
    </location>
    <ligand>
        <name>Mg(2+)</name>
        <dbReference type="ChEBI" id="CHEBI:18420"/>
        <label>2</label>
    </ligand>
</feature>
<dbReference type="SUPFAM" id="SSF52440">
    <property type="entry name" value="PreATP-grasp domain"/>
    <property type="match status" value="1"/>
</dbReference>
<keyword evidence="8 12" id="KW-0133">Cell shape</keyword>
<sequence>MTPTTSPRVAVVGGGTSSEHEVSLASAAAAADALRGGAWDLVPLTIARDGTWYSGASAADGHPLDLADAVGILGGCDVVLPLVHGRGGEDGTLAALCDLVRVPHVGSGVGAGAVAMDKWTTKLVAGALGLRVAPGRMLTRADQAPDRLTSPVVVKPVSAGSSHGVTLVRRREDLDGALAAAFALDDRVLVEDLVVGREVDVAVLGRPDGARVVAPALEIVCDGVFDAGTKYGGHADFRVPAILDARQRTELEDAAVRVYDALGCRGVARIDFFLTATGPVLNEVNTIPGFTPASQVPRMFAAAGTSYARLLTMLLEDALLEAGRPVAVLQR</sequence>
<dbReference type="InterPro" id="IPR013815">
    <property type="entry name" value="ATP_grasp_subdomain_1"/>
</dbReference>
<dbReference type="PROSITE" id="PS50975">
    <property type="entry name" value="ATP_GRASP"/>
    <property type="match status" value="1"/>
</dbReference>
<evidence type="ECO:0000256" key="2">
    <source>
        <dbReference type="ARBA" id="ARBA00010871"/>
    </source>
</evidence>
<keyword evidence="3 12" id="KW-0436">Ligase</keyword>
<keyword evidence="6 15" id="KW-0067">ATP-binding</keyword>
<dbReference type="GO" id="GO:0008716">
    <property type="term" value="F:D-alanine-D-alanine ligase activity"/>
    <property type="evidence" value="ECO:0007669"/>
    <property type="project" value="UniProtKB-UniRule"/>
</dbReference>
<dbReference type="EC" id="6.3.2.4" evidence="12"/>
<dbReference type="InterPro" id="IPR011127">
    <property type="entry name" value="Dala_Dala_lig_N"/>
</dbReference>
<feature type="domain" description="ATP-grasp" evidence="16">
    <location>
        <begin position="122"/>
        <end position="316"/>
    </location>
</feature>
<protein>
    <recommendedName>
        <fullName evidence="12">D-alanine--D-alanine ligase</fullName>
        <ecNumber evidence="12">6.3.2.4</ecNumber>
    </recommendedName>
    <alternativeName>
        <fullName evidence="12">D-Ala-D-Ala ligase</fullName>
    </alternativeName>
    <alternativeName>
        <fullName evidence="12">D-alanylalanine synthetase</fullName>
    </alternativeName>
</protein>
<evidence type="ECO:0000256" key="3">
    <source>
        <dbReference type="ARBA" id="ARBA00022598"/>
    </source>
</evidence>
<evidence type="ECO:0000256" key="4">
    <source>
        <dbReference type="ARBA" id="ARBA00022723"/>
    </source>
</evidence>
<dbReference type="PANTHER" id="PTHR23132">
    <property type="entry name" value="D-ALANINE--D-ALANINE LIGASE"/>
    <property type="match status" value="1"/>
</dbReference>
<feature type="active site" evidence="13">
    <location>
        <position position="161"/>
    </location>
</feature>
<dbReference type="PROSITE" id="PS00843">
    <property type="entry name" value="DALA_DALA_LIGASE_1"/>
    <property type="match status" value="1"/>
</dbReference>
<feature type="binding site" evidence="14">
    <location>
        <position position="283"/>
    </location>
    <ligand>
        <name>Mg(2+)</name>
        <dbReference type="ChEBI" id="CHEBI:18420"/>
        <label>1</label>
    </ligand>
</feature>
<comment type="subcellular location">
    <subcellularLocation>
        <location evidence="12">Cytoplasm</location>
    </subcellularLocation>
</comment>
<dbReference type="InterPro" id="IPR016185">
    <property type="entry name" value="PreATP-grasp_dom_sf"/>
</dbReference>
<dbReference type="GO" id="GO:0071555">
    <property type="term" value="P:cell wall organization"/>
    <property type="evidence" value="ECO:0007669"/>
    <property type="project" value="UniProtKB-KW"/>
</dbReference>
<dbReference type="InterPro" id="IPR011095">
    <property type="entry name" value="Dala_Dala_lig_C"/>
</dbReference>
<dbReference type="GO" id="GO:0005524">
    <property type="term" value="F:ATP binding"/>
    <property type="evidence" value="ECO:0007669"/>
    <property type="project" value="UniProtKB-UniRule"/>
</dbReference>
<evidence type="ECO:0000256" key="11">
    <source>
        <dbReference type="ARBA" id="ARBA00023316"/>
    </source>
</evidence>
<comment type="function">
    <text evidence="12">Cell wall formation.</text>
</comment>
<keyword evidence="9 12" id="KW-0573">Peptidoglycan synthesis</keyword>
<dbReference type="Proteomes" id="UP000664209">
    <property type="component" value="Unassembled WGS sequence"/>
</dbReference>
<evidence type="ECO:0000256" key="9">
    <source>
        <dbReference type="ARBA" id="ARBA00022984"/>
    </source>
</evidence>
<dbReference type="Gene3D" id="3.40.50.20">
    <property type="match status" value="1"/>
</dbReference>
<comment type="cofactor">
    <cofactor evidence="1">
        <name>Mn(2+)</name>
        <dbReference type="ChEBI" id="CHEBI:29035"/>
    </cofactor>
</comment>
<dbReference type="SUPFAM" id="SSF56059">
    <property type="entry name" value="Glutathione synthetase ATP-binding domain-like"/>
    <property type="match status" value="1"/>
</dbReference>
<feature type="binding site" evidence="14">
    <location>
        <position position="271"/>
    </location>
    <ligand>
        <name>Mg(2+)</name>
        <dbReference type="ChEBI" id="CHEBI:18420"/>
        <label>1</label>
    </ligand>
</feature>
<evidence type="ECO:0000259" key="16">
    <source>
        <dbReference type="PROSITE" id="PS50975"/>
    </source>
</evidence>
<evidence type="ECO:0000256" key="6">
    <source>
        <dbReference type="ARBA" id="ARBA00022840"/>
    </source>
</evidence>
<feature type="active site" evidence="13">
    <location>
        <position position="19"/>
    </location>
</feature>
<comment type="cofactor">
    <cofactor evidence="14">
        <name>Mg(2+)</name>
        <dbReference type="ChEBI" id="CHEBI:18420"/>
    </cofactor>
    <cofactor evidence="14">
        <name>Mn(2+)</name>
        <dbReference type="ChEBI" id="CHEBI:29035"/>
    </cofactor>
    <text evidence="14">Binds 2 magnesium or manganese ions per subunit.</text>
</comment>
<dbReference type="GO" id="GO:0005829">
    <property type="term" value="C:cytosol"/>
    <property type="evidence" value="ECO:0007669"/>
    <property type="project" value="TreeGrafter"/>
</dbReference>
<evidence type="ECO:0000313" key="18">
    <source>
        <dbReference type="Proteomes" id="UP000664209"/>
    </source>
</evidence>
<keyword evidence="5 15" id="KW-0547">Nucleotide-binding</keyword>